<proteinExistence type="predicted"/>
<dbReference type="EMBL" id="QWIJ01002488">
    <property type="protein sequence ID" value="RMX71845.1"/>
    <property type="molecule type" value="Genomic_DNA"/>
</dbReference>
<evidence type="ECO:0000313" key="1">
    <source>
        <dbReference type="EMBL" id="RMX71845.1"/>
    </source>
</evidence>
<accession>A0A3M6W032</accession>
<feature type="non-terminal residue" evidence="1">
    <location>
        <position position="1"/>
    </location>
</feature>
<gene>
    <name evidence="1" type="ORF">D0869_15216</name>
</gene>
<dbReference type="AlphaFoldDB" id="A0A3M6W032"/>
<dbReference type="OrthoDB" id="3910640at2759"/>
<organism evidence="1 2">
    <name type="scientific">Hortaea werneckii</name>
    <name type="common">Black yeast</name>
    <name type="synonym">Cladosporium werneckii</name>
    <dbReference type="NCBI Taxonomy" id="91943"/>
    <lineage>
        <taxon>Eukaryota</taxon>
        <taxon>Fungi</taxon>
        <taxon>Dikarya</taxon>
        <taxon>Ascomycota</taxon>
        <taxon>Pezizomycotina</taxon>
        <taxon>Dothideomycetes</taxon>
        <taxon>Dothideomycetidae</taxon>
        <taxon>Mycosphaerellales</taxon>
        <taxon>Teratosphaeriaceae</taxon>
        <taxon>Hortaea</taxon>
    </lineage>
</organism>
<name>A0A3M6W032_HORWE</name>
<dbReference type="Proteomes" id="UP000281245">
    <property type="component" value="Unassembled WGS sequence"/>
</dbReference>
<protein>
    <submittedName>
        <fullName evidence="1">Uncharacterized protein</fullName>
    </submittedName>
</protein>
<reference evidence="1 2" key="1">
    <citation type="journal article" date="2018" name="BMC Genomics">
        <title>Genomic evidence for intraspecific hybridization in a clonal and extremely halotolerant yeast.</title>
        <authorList>
            <person name="Gostincar C."/>
            <person name="Stajich J.E."/>
            <person name="Zupancic J."/>
            <person name="Zalar P."/>
            <person name="Gunde-Cimerman N."/>
        </authorList>
    </citation>
    <scope>NUCLEOTIDE SEQUENCE [LARGE SCALE GENOMIC DNA]</scope>
    <source>
        <strain evidence="1 2">EXF-6656</strain>
    </source>
</reference>
<evidence type="ECO:0000313" key="2">
    <source>
        <dbReference type="Proteomes" id="UP000281245"/>
    </source>
</evidence>
<sequence>QSRCRVVAPAALCLPLQVLDCDPLDSHGQTITRLQVEVSQTRPTSDSCVFTTASKLTYTQSLGPVAMAGDEALLRQLLQNQTQILARLVTVDEKLEKLRAGQDQLSMELHETRKAQNDLQSKWRPCVHIFTTQPLLEMILLELDECPDEESRVDESDDESDNCDEYTGRLFDAKIHKQVLGLRTILLARRVSRGFQATIDRSKKLQRALFFTPEPPTYASDRLNWLYLVTQVCHGLFIKCDADPEARPQLTLEARPDSEAWCHIMFDIEDISNLPGKRSITLEMQPYVNWGRVCRCTSLDLDDDDSSEASDGCNLHASLKPSSWMNMYFSQPPVEVHWKGDSYFRKALPETLSESLPRHPTTISSIFSDASATVSVEGAASLTLYGGQWCTNGMQLGT</sequence>
<comment type="caution">
    <text evidence="1">The sequence shown here is derived from an EMBL/GenBank/DDBJ whole genome shotgun (WGS) entry which is preliminary data.</text>
</comment>